<dbReference type="Pfam" id="PF16199">
    <property type="entry name" value="Radical_SAM_C"/>
    <property type="match status" value="1"/>
</dbReference>
<dbReference type="SUPFAM" id="SSF102114">
    <property type="entry name" value="Radical SAM enzymes"/>
    <property type="match status" value="1"/>
</dbReference>
<dbReference type="SFLD" id="SFLDG01086">
    <property type="entry name" value="elongater_protein-like"/>
    <property type="match status" value="1"/>
</dbReference>
<dbReference type="InterPro" id="IPR006638">
    <property type="entry name" value="Elp3/MiaA/NifB-like_rSAM"/>
</dbReference>
<keyword evidence="5" id="KW-0408">Iron</keyword>
<dbReference type="InterPro" id="IPR058240">
    <property type="entry name" value="rSAM_sf"/>
</dbReference>
<reference evidence="8 9" key="1">
    <citation type="journal article" date="2016" name="Nat. Commun.">
        <title>Thousands of microbial genomes shed light on interconnected biogeochemical processes in an aquifer system.</title>
        <authorList>
            <person name="Anantharaman K."/>
            <person name="Brown C.T."/>
            <person name="Hug L.A."/>
            <person name="Sharon I."/>
            <person name="Castelle C.J."/>
            <person name="Probst A.J."/>
            <person name="Thomas B.C."/>
            <person name="Singh A."/>
            <person name="Wilkins M.J."/>
            <person name="Karaoz U."/>
            <person name="Brodie E.L."/>
            <person name="Williams K.H."/>
            <person name="Hubbard S.S."/>
            <person name="Banfield J.F."/>
        </authorList>
    </citation>
    <scope>NUCLEOTIDE SEQUENCE [LARGE SCALE GENOMIC DNA]</scope>
</reference>
<dbReference type="SMART" id="SM00729">
    <property type="entry name" value="Elp3"/>
    <property type="match status" value="1"/>
</dbReference>
<dbReference type="PANTHER" id="PTHR11135:SF1">
    <property type="entry name" value="PROTEIN YHCC"/>
    <property type="match status" value="1"/>
</dbReference>
<evidence type="ECO:0000256" key="4">
    <source>
        <dbReference type="ARBA" id="ARBA00022723"/>
    </source>
</evidence>
<organism evidence="8 9">
    <name type="scientific">Candidatus Schekmanbacteria bacterium RBG_13_48_7</name>
    <dbReference type="NCBI Taxonomy" id="1817878"/>
    <lineage>
        <taxon>Bacteria</taxon>
        <taxon>Candidatus Schekmaniibacteriota</taxon>
    </lineage>
</organism>
<evidence type="ECO:0000259" key="7">
    <source>
        <dbReference type="PROSITE" id="PS51918"/>
    </source>
</evidence>
<name>A0A1F7RST5_9BACT</name>
<dbReference type="InterPro" id="IPR032432">
    <property type="entry name" value="Radical_SAM_C"/>
</dbReference>
<keyword evidence="6" id="KW-0411">Iron-sulfur</keyword>
<dbReference type="AlphaFoldDB" id="A0A1F7RST5"/>
<dbReference type="Pfam" id="PF04055">
    <property type="entry name" value="Radical_SAM"/>
    <property type="match status" value="1"/>
</dbReference>
<evidence type="ECO:0000256" key="5">
    <source>
        <dbReference type="ARBA" id="ARBA00023004"/>
    </source>
</evidence>
<dbReference type="EMBL" id="MGDD01000215">
    <property type="protein sequence ID" value="OGL44619.1"/>
    <property type="molecule type" value="Genomic_DNA"/>
</dbReference>
<keyword evidence="2" id="KW-0004">4Fe-4S</keyword>
<dbReference type="PROSITE" id="PS51918">
    <property type="entry name" value="RADICAL_SAM"/>
    <property type="match status" value="1"/>
</dbReference>
<evidence type="ECO:0000256" key="1">
    <source>
        <dbReference type="ARBA" id="ARBA00001966"/>
    </source>
</evidence>
<dbReference type="SFLD" id="SFLDG01091">
    <property type="entry name" value="uncharacterized_CHP01210-like"/>
    <property type="match status" value="1"/>
</dbReference>
<dbReference type="GO" id="GO:0046872">
    <property type="term" value="F:metal ion binding"/>
    <property type="evidence" value="ECO:0007669"/>
    <property type="project" value="UniProtKB-KW"/>
</dbReference>
<keyword evidence="4" id="KW-0479">Metal-binding</keyword>
<sequence length="296" mass="33768">DLGFKAFKITLDVGFTCPNRDGFLGIGGCIYCNNKGFNPNSLQPARSIQQQLMEGSAALRKRYRVDRFIAYFQAFTNTYASVDKLKSIYDEVLEFKDVIGLSIGTRPDCLSEEIVDLIAEYRDKTYLWVEVGLQSARNETLRMINRGHDLHCFIDAVERLHKHKIRVCAHVIIGLPEETRNDVLFTAKTIADLGCEGLKIHPLHVIKDTVLAEKYDNNELKLLSLQEYASLVVDFLETIPPTIAIQRITAEGPADYHVAPDWCLDKQSVLKQIDLELENRMSYQGKEWLKQNNLCR</sequence>
<dbReference type="SFLD" id="SFLDS00029">
    <property type="entry name" value="Radical_SAM"/>
    <property type="match status" value="1"/>
</dbReference>
<dbReference type="InterPro" id="IPR039661">
    <property type="entry name" value="ELP3"/>
</dbReference>
<gene>
    <name evidence="8" type="ORF">A2161_11105</name>
</gene>
<comment type="cofactor">
    <cofactor evidence="1">
        <name>[4Fe-4S] cluster</name>
        <dbReference type="ChEBI" id="CHEBI:49883"/>
    </cofactor>
</comment>
<dbReference type="Proteomes" id="UP000179266">
    <property type="component" value="Unassembled WGS sequence"/>
</dbReference>
<evidence type="ECO:0000313" key="9">
    <source>
        <dbReference type="Proteomes" id="UP000179266"/>
    </source>
</evidence>
<feature type="domain" description="Radical SAM core" evidence="7">
    <location>
        <begin position="1"/>
        <end position="242"/>
    </location>
</feature>
<dbReference type="Gene3D" id="3.80.30.20">
    <property type="entry name" value="tm_1862 like domain"/>
    <property type="match status" value="1"/>
</dbReference>
<dbReference type="CDD" id="cd01335">
    <property type="entry name" value="Radical_SAM"/>
    <property type="match status" value="1"/>
</dbReference>
<dbReference type="InterPro" id="IPR005911">
    <property type="entry name" value="YhcC-like"/>
</dbReference>
<evidence type="ECO:0000256" key="3">
    <source>
        <dbReference type="ARBA" id="ARBA00022691"/>
    </source>
</evidence>
<proteinExistence type="predicted"/>
<dbReference type="InterPro" id="IPR023404">
    <property type="entry name" value="rSAM_horseshoe"/>
</dbReference>
<dbReference type="NCBIfam" id="TIGR01212">
    <property type="entry name" value="TIGR01212 family radical SAM protein"/>
    <property type="match status" value="1"/>
</dbReference>
<feature type="non-terminal residue" evidence="8">
    <location>
        <position position="1"/>
    </location>
</feature>
<protein>
    <submittedName>
        <fullName evidence="8">TIGR01212 family radical SAM protein</fullName>
    </submittedName>
</protein>
<keyword evidence="3" id="KW-0949">S-adenosyl-L-methionine</keyword>
<dbReference type="PANTHER" id="PTHR11135">
    <property type="entry name" value="HISTONE ACETYLTRANSFERASE-RELATED"/>
    <property type="match status" value="1"/>
</dbReference>
<evidence type="ECO:0000256" key="6">
    <source>
        <dbReference type="ARBA" id="ARBA00023014"/>
    </source>
</evidence>
<evidence type="ECO:0000256" key="2">
    <source>
        <dbReference type="ARBA" id="ARBA00022485"/>
    </source>
</evidence>
<dbReference type="GO" id="GO:0051539">
    <property type="term" value="F:4 iron, 4 sulfur cluster binding"/>
    <property type="evidence" value="ECO:0007669"/>
    <property type="project" value="UniProtKB-KW"/>
</dbReference>
<dbReference type="InterPro" id="IPR007197">
    <property type="entry name" value="rSAM"/>
</dbReference>
<dbReference type="GO" id="GO:0003824">
    <property type="term" value="F:catalytic activity"/>
    <property type="evidence" value="ECO:0007669"/>
    <property type="project" value="InterPro"/>
</dbReference>
<accession>A0A1F7RST5</accession>
<evidence type="ECO:0000313" key="8">
    <source>
        <dbReference type="EMBL" id="OGL44619.1"/>
    </source>
</evidence>
<comment type="caution">
    <text evidence="8">The sequence shown here is derived from an EMBL/GenBank/DDBJ whole genome shotgun (WGS) entry which is preliminary data.</text>
</comment>